<gene>
    <name evidence="1" type="ORF">KATO_01426</name>
</gene>
<dbReference type="Proteomes" id="UP000244992">
    <property type="component" value="Chromosome I"/>
</dbReference>
<name>A0A2U3R7B1_ORITS</name>
<evidence type="ECO:0000313" key="2">
    <source>
        <dbReference type="Proteomes" id="UP000244992"/>
    </source>
</evidence>
<reference evidence="2" key="1">
    <citation type="submission" date="2018-03" db="EMBL/GenBank/DDBJ databases">
        <authorList>
            <person name="Batty M. E."/>
            <person name="Batty M E."/>
        </authorList>
    </citation>
    <scope>NUCLEOTIDE SEQUENCE [LARGE SCALE GENOMIC DNA]</scope>
</reference>
<organism evidence="1 2">
    <name type="scientific">Orientia tsutsugamushi</name>
    <name type="common">Rickettsia tsutsugamushi</name>
    <dbReference type="NCBI Taxonomy" id="784"/>
    <lineage>
        <taxon>Bacteria</taxon>
        <taxon>Pseudomonadati</taxon>
        <taxon>Pseudomonadota</taxon>
        <taxon>Alphaproteobacteria</taxon>
        <taxon>Rickettsiales</taxon>
        <taxon>Rickettsiaceae</taxon>
        <taxon>Rickettsieae</taxon>
        <taxon>Orientia</taxon>
    </lineage>
</organism>
<dbReference type="EMBL" id="LS398550">
    <property type="protein sequence ID" value="SPR09122.1"/>
    <property type="molecule type" value="Genomic_DNA"/>
</dbReference>
<accession>A0A2U3R7B1</accession>
<dbReference type="AlphaFoldDB" id="A0A2U3R7B1"/>
<evidence type="ECO:0000313" key="1">
    <source>
        <dbReference type="EMBL" id="SPR09122.1"/>
    </source>
</evidence>
<proteinExistence type="predicted"/>
<protein>
    <submittedName>
        <fullName evidence="1">Uncharacterized protein</fullName>
    </submittedName>
</protein>
<sequence length="35" mass="4012">MLEHIDKLIERIRANYQAATKANTWMALKVISPKG</sequence>